<accession>A0A9W7FK14</accession>
<keyword evidence="3" id="KW-1185">Reference proteome</keyword>
<sequence>MFMKAFPRDLGWVVKVENSKSPSKDRANFFWSNERLKLVSDWNKCGVTTGMIKCGMGLTHALQVRAELNPERYTPPPSNFASLLKALCQTKGLGGKDDKDDESYASKGMEIGTQVRADFGKEGWWNGKITRQSRKYTDITVTWSDGSNQTFTRQAASLLVAQYADWSSTRAKGTKNSKKRPLTAATTNTSTTASTAFDSVMGSLISSSEALQEENDDLKDKLLRLQCENEDLKGELAEQRKRQCKTASTYGEGDDGEIERLKGEIESYKEKIKQQSETIATLGQIVTSQAKS</sequence>
<dbReference type="Proteomes" id="UP001165160">
    <property type="component" value="Unassembled WGS sequence"/>
</dbReference>
<reference evidence="3" key="1">
    <citation type="journal article" date="2023" name="Commun. Biol.">
        <title>Genome analysis of Parmales, the sister group of diatoms, reveals the evolutionary specialization of diatoms from phago-mixotrophs to photoautotrophs.</title>
        <authorList>
            <person name="Ban H."/>
            <person name="Sato S."/>
            <person name="Yoshikawa S."/>
            <person name="Yamada K."/>
            <person name="Nakamura Y."/>
            <person name="Ichinomiya M."/>
            <person name="Sato N."/>
            <person name="Blanc-Mathieu R."/>
            <person name="Endo H."/>
            <person name="Kuwata A."/>
            <person name="Ogata H."/>
        </authorList>
    </citation>
    <scope>NUCLEOTIDE SEQUENCE [LARGE SCALE GENOMIC DNA]</scope>
    <source>
        <strain evidence="3">NIES 3699</strain>
    </source>
</reference>
<evidence type="ECO:0000313" key="3">
    <source>
        <dbReference type="Proteomes" id="UP001165160"/>
    </source>
</evidence>
<gene>
    <name evidence="2" type="ORF">TrVE_jg6759</name>
</gene>
<feature type="coiled-coil region" evidence="1">
    <location>
        <begin position="201"/>
        <end position="278"/>
    </location>
</feature>
<dbReference type="AlphaFoldDB" id="A0A9W7FK14"/>
<name>A0A9W7FK14_9STRA</name>
<keyword evidence="1" id="KW-0175">Coiled coil</keyword>
<protein>
    <submittedName>
        <fullName evidence="2">Uncharacterized protein</fullName>
    </submittedName>
</protein>
<organism evidence="2 3">
    <name type="scientific">Triparma verrucosa</name>
    <dbReference type="NCBI Taxonomy" id="1606542"/>
    <lineage>
        <taxon>Eukaryota</taxon>
        <taxon>Sar</taxon>
        <taxon>Stramenopiles</taxon>
        <taxon>Ochrophyta</taxon>
        <taxon>Bolidophyceae</taxon>
        <taxon>Parmales</taxon>
        <taxon>Triparmaceae</taxon>
        <taxon>Triparma</taxon>
    </lineage>
</organism>
<proteinExistence type="predicted"/>
<evidence type="ECO:0000256" key="1">
    <source>
        <dbReference type="SAM" id="Coils"/>
    </source>
</evidence>
<comment type="caution">
    <text evidence="2">The sequence shown here is derived from an EMBL/GenBank/DDBJ whole genome shotgun (WGS) entry which is preliminary data.</text>
</comment>
<dbReference type="EMBL" id="BRXX01000468">
    <property type="protein sequence ID" value="GMI13418.1"/>
    <property type="molecule type" value="Genomic_DNA"/>
</dbReference>
<evidence type="ECO:0000313" key="2">
    <source>
        <dbReference type="EMBL" id="GMI13418.1"/>
    </source>
</evidence>